<dbReference type="RefSeq" id="WP_138773107.1">
    <property type="nucleotide sequence ID" value="NZ_JBHSSX010000003.1"/>
</dbReference>
<protein>
    <submittedName>
        <fullName evidence="1">Uncharacterized protein</fullName>
    </submittedName>
</protein>
<evidence type="ECO:0000313" key="2">
    <source>
        <dbReference type="Proteomes" id="UP000739180"/>
    </source>
</evidence>
<gene>
    <name evidence="1" type="ORF">FGS76_13125</name>
</gene>
<proteinExistence type="predicted"/>
<name>A0ABY2XJ83_9GAMM</name>
<accession>A0ABY2XJ83</accession>
<dbReference type="EMBL" id="VCQT01000038">
    <property type="protein sequence ID" value="TMW11962.1"/>
    <property type="molecule type" value="Genomic_DNA"/>
</dbReference>
<sequence>MTSFTVDGPHEIEWENRKGGRQLVFDNFWNDGSKASHLAAERGCYVFVIRSGGGLTPVYIGQASVSFKQETFNPSNRHKYQNGFSNYAKGTPLMYFVVHPNQQGVTNKTQITEIEDFLIQAGVAANTELQNVKGTQKPKWSIKGVIRSGVGKRSSAEVEFRKIFNLHD</sequence>
<keyword evidence="2" id="KW-1185">Reference proteome</keyword>
<reference evidence="1 2" key="1">
    <citation type="submission" date="2019-05" db="EMBL/GenBank/DDBJ databases">
        <title>Genome of Alcanivorax gelatiniphagus, an oil degrading marine bacteria.</title>
        <authorList>
            <person name="Kwon K.K."/>
        </authorList>
    </citation>
    <scope>NUCLEOTIDE SEQUENCE [LARGE SCALE GENOMIC DNA]</scope>
    <source>
        <strain evidence="1 2">MEBiC 08158</strain>
    </source>
</reference>
<comment type="caution">
    <text evidence="1">The sequence shown here is derived from an EMBL/GenBank/DDBJ whole genome shotgun (WGS) entry which is preliminary data.</text>
</comment>
<organism evidence="1 2">
    <name type="scientific">Alloalcanivorax gelatiniphagus</name>
    <dbReference type="NCBI Taxonomy" id="1194167"/>
    <lineage>
        <taxon>Bacteria</taxon>
        <taxon>Pseudomonadati</taxon>
        <taxon>Pseudomonadota</taxon>
        <taxon>Gammaproteobacteria</taxon>
        <taxon>Oceanospirillales</taxon>
        <taxon>Alcanivoracaceae</taxon>
        <taxon>Alloalcanivorax</taxon>
    </lineage>
</organism>
<dbReference type="Proteomes" id="UP000739180">
    <property type="component" value="Unassembled WGS sequence"/>
</dbReference>
<evidence type="ECO:0000313" key="1">
    <source>
        <dbReference type="EMBL" id="TMW11962.1"/>
    </source>
</evidence>